<dbReference type="GO" id="GO:0015095">
    <property type="term" value="F:magnesium ion transmembrane transporter activity"/>
    <property type="evidence" value="ECO:0007669"/>
    <property type="project" value="TreeGrafter"/>
</dbReference>
<comment type="subcellular location">
    <subcellularLocation>
        <location evidence="1">Cell membrane</location>
        <topology evidence="1">Multi-pass membrane protein</topology>
    </subcellularLocation>
</comment>
<dbReference type="InterPro" id="IPR002523">
    <property type="entry name" value="MgTranspt_CorA/ZnTranspt_ZntB"/>
</dbReference>
<dbReference type="PANTHER" id="PTHR46494:SF3">
    <property type="entry name" value="ZINC TRANSPORT PROTEIN ZNTB"/>
    <property type="match status" value="1"/>
</dbReference>
<comment type="similarity">
    <text evidence="2">Belongs to the CorA metal ion transporter (MIT) (TC 1.A.35) family.</text>
</comment>
<dbReference type="GO" id="GO:0000287">
    <property type="term" value="F:magnesium ion binding"/>
    <property type="evidence" value="ECO:0007669"/>
    <property type="project" value="TreeGrafter"/>
</dbReference>
<evidence type="ECO:0000313" key="13">
    <source>
        <dbReference type="Proteomes" id="UP000676996"/>
    </source>
</evidence>
<gene>
    <name evidence="12" type="ORF">J7S20_12330</name>
</gene>
<evidence type="ECO:0000256" key="9">
    <source>
        <dbReference type="ARBA" id="ARBA00023065"/>
    </source>
</evidence>
<dbReference type="GO" id="GO:0050897">
    <property type="term" value="F:cobalt ion binding"/>
    <property type="evidence" value="ECO:0007669"/>
    <property type="project" value="TreeGrafter"/>
</dbReference>
<feature type="transmembrane region" description="Helical" evidence="11">
    <location>
        <begin position="313"/>
        <end position="332"/>
    </location>
</feature>
<evidence type="ECO:0000256" key="4">
    <source>
        <dbReference type="ARBA" id="ARBA00022475"/>
    </source>
</evidence>
<dbReference type="CDD" id="cd12833">
    <property type="entry name" value="ZntB-like_1"/>
    <property type="match status" value="1"/>
</dbReference>
<dbReference type="AlphaFoldDB" id="A0A8T4IMC1"/>
<evidence type="ECO:0000313" key="12">
    <source>
        <dbReference type="EMBL" id="MBR0553296.1"/>
    </source>
</evidence>
<dbReference type="GO" id="GO:0005886">
    <property type="term" value="C:plasma membrane"/>
    <property type="evidence" value="ECO:0007669"/>
    <property type="project" value="UniProtKB-SubCell"/>
</dbReference>
<keyword evidence="9" id="KW-0406">Ion transport</keyword>
<keyword evidence="3" id="KW-0813">Transport</keyword>
<dbReference type="Gene3D" id="3.30.460.20">
    <property type="entry name" value="CorA soluble domain-like"/>
    <property type="match status" value="1"/>
</dbReference>
<dbReference type="Gene3D" id="1.20.58.340">
    <property type="entry name" value="Magnesium transport protein CorA, transmembrane region"/>
    <property type="match status" value="2"/>
</dbReference>
<evidence type="ECO:0000256" key="2">
    <source>
        <dbReference type="ARBA" id="ARBA00009765"/>
    </source>
</evidence>
<evidence type="ECO:0000256" key="11">
    <source>
        <dbReference type="SAM" id="Phobius"/>
    </source>
</evidence>
<keyword evidence="6 11" id="KW-0812">Transmembrane</keyword>
<dbReference type="EMBL" id="JAGRQC010000003">
    <property type="protein sequence ID" value="MBR0553296.1"/>
    <property type="molecule type" value="Genomic_DNA"/>
</dbReference>
<evidence type="ECO:0000256" key="3">
    <source>
        <dbReference type="ARBA" id="ARBA00022448"/>
    </source>
</evidence>
<dbReference type="SUPFAM" id="SSF143865">
    <property type="entry name" value="CorA soluble domain-like"/>
    <property type="match status" value="1"/>
</dbReference>
<evidence type="ECO:0000256" key="7">
    <source>
        <dbReference type="ARBA" id="ARBA00022833"/>
    </source>
</evidence>
<dbReference type="GO" id="GO:0015087">
    <property type="term" value="F:cobalt ion transmembrane transporter activity"/>
    <property type="evidence" value="ECO:0007669"/>
    <property type="project" value="TreeGrafter"/>
</dbReference>
<keyword evidence="13" id="KW-1185">Reference proteome</keyword>
<protein>
    <submittedName>
        <fullName evidence="12">Zinc transporter ZntB</fullName>
    </submittedName>
</protein>
<accession>A0A8T4IMC1</accession>
<dbReference type="Proteomes" id="UP000676996">
    <property type="component" value="Unassembled WGS sequence"/>
</dbReference>
<keyword evidence="8 11" id="KW-1133">Transmembrane helix</keyword>
<dbReference type="Pfam" id="PF01544">
    <property type="entry name" value="CorA"/>
    <property type="match status" value="1"/>
</dbReference>
<feature type="transmembrane region" description="Helical" evidence="11">
    <location>
        <begin position="278"/>
        <end position="301"/>
    </location>
</feature>
<sequence length="338" mass="37704">MNAARTSETEPDPQTGLIFARILDGAGGARPADWNKARDWHPENEQETLWLHLDRTVDAVTDWLDSALHLSEATVELLTANDTRPRAFREGGTLVTILRGINFNPGAEPEDMVAMQIWADARRVVTLRRRRLQTPFDVLADVDGGEGPQTAGDLVTELVEQTVAKMSRSIVDMNDRIDELEEEGDADDADADAILDVIADIRRNCLALKRYMSPQHEALLEIGRTAPPWLSEDNRRDIRETIDRLRRYLEDIDVSMQSAVVLQDEINSRAAARANQTMYMLSVVAAIFLPLSFVTGLLGINVGGMPGVNDGDAFWITVALLVGLFGFQLLIFRKLKWL</sequence>
<evidence type="ECO:0000256" key="1">
    <source>
        <dbReference type="ARBA" id="ARBA00004651"/>
    </source>
</evidence>
<dbReference type="InterPro" id="IPR045861">
    <property type="entry name" value="CorA_cytoplasmic_dom"/>
</dbReference>
<dbReference type="InterPro" id="IPR045863">
    <property type="entry name" value="CorA_TM1_TM2"/>
</dbReference>
<proteinExistence type="inferred from homology"/>
<dbReference type="PANTHER" id="PTHR46494">
    <property type="entry name" value="CORA FAMILY METAL ION TRANSPORTER (EUROFUNG)"/>
    <property type="match status" value="1"/>
</dbReference>
<evidence type="ECO:0000256" key="10">
    <source>
        <dbReference type="ARBA" id="ARBA00023136"/>
    </source>
</evidence>
<dbReference type="SUPFAM" id="SSF144083">
    <property type="entry name" value="Magnesium transport protein CorA, transmembrane region"/>
    <property type="match status" value="1"/>
</dbReference>
<evidence type="ECO:0000256" key="6">
    <source>
        <dbReference type="ARBA" id="ARBA00022692"/>
    </source>
</evidence>
<evidence type="ECO:0000256" key="8">
    <source>
        <dbReference type="ARBA" id="ARBA00022989"/>
    </source>
</evidence>
<reference evidence="12" key="1">
    <citation type="submission" date="2021-04" db="EMBL/GenBank/DDBJ databases">
        <title>Ouciella asimina sp. nov., isolated from the surface seawater in the hydrothermal field of Okinawa Trough.</title>
        <authorList>
            <person name="Shuang W."/>
        </authorList>
    </citation>
    <scope>NUCLEOTIDE SEQUENCE</scope>
    <source>
        <strain evidence="12">LXI357</strain>
    </source>
</reference>
<keyword evidence="4" id="KW-1003">Cell membrane</keyword>
<evidence type="ECO:0000256" key="5">
    <source>
        <dbReference type="ARBA" id="ARBA00022519"/>
    </source>
</evidence>
<organism evidence="12 13">
    <name type="scientific">Stakelama marina</name>
    <dbReference type="NCBI Taxonomy" id="2826939"/>
    <lineage>
        <taxon>Bacteria</taxon>
        <taxon>Pseudomonadati</taxon>
        <taxon>Pseudomonadota</taxon>
        <taxon>Alphaproteobacteria</taxon>
        <taxon>Sphingomonadales</taxon>
        <taxon>Sphingomonadaceae</taxon>
        <taxon>Stakelama</taxon>
    </lineage>
</organism>
<keyword evidence="5" id="KW-0997">Cell inner membrane</keyword>
<comment type="caution">
    <text evidence="12">The sequence shown here is derived from an EMBL/GenBank/DDBJ whole genome shotgun (WGS) entry which is preliminary data.</text>
</comment>
<name>A0A8T4IMC1_9SPHN</name>
<keyword evidence="10 11" id="KW-0472">Membrane</keyword>
<dbReference type="RefSeq" id="WP_284054527.1">
    <property type="nucleotide sequence ID" value="NZ_JAGRQC010000003.1"/>
</dbReference>
<keyword evidence="7" id="KW-0862">Zinc</keyword>